<reference evidence="3" key="1">
    <citation type="journal article" date="2019" name="Int. J. Syst. Evol. Microbiol.">
        <title>The Global Catalogue of Microorganisms (GCM) 10K type strain sequencing project: providing services to taxonomists for standard genome sequencing and annotation.</title>
        <authorList>
            <consortium name="The Broad Institute Genomics Platform"/>
            <consortium name="The Broad Institute Genome Sequencing Center for Infectious Disease"/>
            <person name="Wu L."/>
            <person name="Ma J."/>
        </authorList>
    </citation>
    <scope>NUCLEOTIDE SEQUENCE [LARGE SCALE GENOMIC DNA]</scope>
    <source>
        <strain evidence="3">CCUG 57263</strain>
    </source>
</reference>
<dbReference type="PANTHER" id="PTHR36832:SF1">
    <property type="entry name" value="SLR1174 PROTEIN"/>
    <property type="match status" value="1"/>
</dbReference>
<dbReference type="InterPro" id="IPR010390">
    <property type="entry name" value="ABC-2_transporter-like"/>
</dbReference>
<feature type="transmembrane region" description="Helical" evidence="1">
    <location>
        <begin position="183"/>
        <end position="199"/>
    </location>
</feature>
<keyword evidence="1" id="KW-0472">Membrane</keyword>
<proteinExistence type="predicted"/>
<sequence>MSKYAWYALTTFKNTRVYKMDVLFRVIGSVLMVIALREIWLVIYGEGDGLEQSTGVSARSMASYAMISVIMGRLLSFGTVWEVSDRVRTGNIVFDLQKPWSFQWMHLSKAAGLFLFSLCFVVIPLALAIFVFYPVEWPGGWHAVAFVPSVILAFLLAYAIDFIVGLFAFIFTEIWGFDFIKDTVIQLCSGSFVPLWFFPDLLAQVLRWLPFQGIYSIPLSLFIGRTPVHQIVPDLLFQAAWAFILFIIGYAGMKTAHRMLLTTGG</sequence>
<keyword evidence="1" id="KW-1133">Transmembrane helix</keyword>
<evidence type="ECO:0000313" key="2">
    <source>
        <dbReference type="EMBL" id="MFD0871794.1"/>
    </source>
</evidence>
<accession>A0ABW3DGW2</accession>
<evidence type="ECO:0000256" key="1">
    <source>
        <dbReference type="SAM" id="Phobius"/>
    </source>
</evidence>
<feature type="transmembrane region" description="Helical" evidence="1">
    <location>
        <begin position="110"/>
        <end position="133"/>
    </location>
</feature>
<feature type="transmembrane region" description="Helical" evidence="1">
    <location>
        <begin position="145"/>
        <end position="171"/>
    </location>
</feature>
<protein>
    <submittedName>
        <fullName evidence="2">ABC transporter permease</fullName>
    </submittedName>
</protein>
<name>A0ABW3DGW2_9BACL</name>
<keyword evidence="1" id="KW-0812">Transmembrane</keyword>
<keyword evidence="3" id="KW-1185">Reference proteome</keyword>
<feature type="transmembrane region" description="Helical" evidence="1">
    <location>
        <begin position="22"/>
        <end position="43"/>
    </location>
</feature>
<dbReference type="PANTHER" id="PTHR36832">
    <property type="entry name" value="SLR1174 PROTEIN-RELATED"/>
    <property type="match status" value="1"/>
</dbReference>
<gene>
    <name evidence="2" type="ORF">ACFQ03_21950</name>
</gene>
<feature type="transmembrane region" description="Helical" evidence="1">
    <location>
        <begin position="235"/>
        <end position="253"/>
    </location>
</feature>
<dbReference type="Pfam" id="PF06182">
    <property type="entry name" value="ABC2_membrane_6"/>
    <property type="match status" value="1"/>
</dbReference>
<feature type="transmembrane region" description="Helical" evidence="1">
    <location>
        <begin position="63"/>
        <end position="81"/>
    </location>
</feature>
<organism evidence="2 3">
    <name type="scientific">Paenibacillus residui</name>
    <dbReference type="NCBI Taxonomy" id="629724"/>
    <lineage>
        <taxon>Bacteria</taxon>
        <taxon>Bacillati</taxon>
        <taxon>Bacillota</taxon>
        <taxon>Bacilli</taxon>
        <taxon>Bacillales</taxon>
        <taxon>Paenibacillaceae</taxon>
        <taxon>Paenibacillus</taxon>
    </lineage>
</organism>
<dbReference type="RefSeq" id="WP_144937059.1">
    <property type="nucleotide sequence ID" value="NZ_JBHTIU010000089.1"/>
</dbReference>
<dbReference type="EMBL" id="JBHTIU010000089">
    <property type="protein sequence ID" value="MFD0871794.1"/>
    <property type="molecule type" value="Genomic_DNA"/>
</dbReference>
<evidence type="ECO:0000313" key="3">
    <source>
        <dbReference type="Proteomes" id="UP001597120"/>
    </source>
</evidence>
<comment type="caution">
    <text evidence="2">The sequence shown here is derived from an EMBL/GenBank/DDBJ whole genome shotgun (WGS) entry which is preliminary data.</text>
</comment>
<dbReference type="Proteomes" id="UP001597120">
    <property type="component" value="Unassembled WGS sequence"/>
</dbReference>